<keyword evidence="7" id="KW-0812">Transmembrane</keyword>
<dbReference type="GO" id="GO:0005886">
    <property type="term" value="C:plasma membrane"/>
    <property type="evidence" value="ECO:0007669"/>
    <property type="project" value="TreeGrafter"/>
</dbReference>
<dbReference type="Pfam" id="PF12801">
    <property type="entry name" value="Fer4_5"/>
    <property type="match status" value="2"/>
</dbReference>
<feature type="domain" description="4Fe-4S ferredoxin-type" evidence="8">
    <location>
        <begin position="311"/>
        <end position="341"/>
    </location>
</feature>
<dbReference type="PANTHER" id="PTHR30176:SF3">
    <property type="entry name" value="FERREDOXIN-TYPE PROTEIN NAPH"/>
    <property type="match status" value="1"/>
</dbReference>
<dbReference type="InterPro" id="IPR017896">
    <property type="entry name" value="4Fe4S_Fe-S-bd"/>
</dbReference>
<keyword evidence="6" id="KW-0411">Iron-sulfur</keyword>
<dbReference type="PANTHER" id="PTHR30176">
    <property type="entry name" value="FERREDOXIN-TYPE PROTEIN NAPH"/>
    <property type="match status" value="1"/>
</dbReference>
<dbReference type="PROSITE" id="PS51379">
    <property type="entry name" value="4FE4S_FER_2"/>
    <property type="match status" value="2"/>
</dbReference>
<feature type="domain" description="4Fe-4S ferredoxin-type" evidence="8">
    <location>
        <begin position="280"/>
        <end position="309"/>
    </location>
</feature>
<sequence length="350" mass="39332">MKPRRRITLSRRIIQLACLILLVYGGYLFKGRLAGQEANVGEPPGTGGSLFPDLKAPKGAMSTTQFAPGSILWPSGATPVLENYPPTLVCRFNPKGGLFKACIVHFFSENFTWQTHLKYLLPHLTLFVLLCFLLGRFWCGWVCPIGSLGDLLSWLRRRMNVPVRRFPAGFRNALVFSSYGLLGATLGISTFIGLPNYSRFQCYWFLPYCQICPARLVCPVFGLIKPGWKDFTNGVSATFTLLAWLVLGLFVAAFYWGRRVWCHLCPVGLVNSWFNRGAGLELHKKAVKCNKCGYCADACPMGLTAMYEADTDRKYNQNGCIMCLRCLEVCPKDGCLSCRFFGRRVLESRY</sequence>
<feature type="transmembrane region" description="Helical" evidence="7">
    <location>
        <begin position="173"/>
        <end position="192"/>
    </location>
</feature>
<reference evidence="9" key="1">
    <citation type="submission" date="2017-02" db="EMBL/GenBank/DDBJ databases">
        <title>Delving into the versatile metabolic prowess of the omnipresent phylum Bacteroidetes.</title>
        <authorList>
            <person name="Nobu M.K."/>
            <person name="Mei R."/>
            <person name="Narihiro T."/>
            <person name="Kuroda K."/>
            <person name="Liu W.-T."/>
        </authorList>
    </citation>
    <scope>NUCLEOTIDE SEQUENCE</scope>
    <source>
        <strain evidence="9">ADurb.Bin417</strain>
    </source>
</reference>
<feature type="transmembrane region" description="Helical" evidence="7">
    <location>
        <begin position="126"/>
        <end position="152"/>
    </location>
</feature>
<gene>
    <name evidence="9" type="primary">yccM</name>
    <name evidence="9" type="ORF">BWY73_00692</name>
</gene>
<dbReference type="Proteomes" id="UP000485484">
    <property type="component" value="Unassembled WGS sequence"/>
</dbReference>
<keyword evidence="7" id="KW-1133">Transmembrane helix</keyword>
<evidence type="ECO:0000256" key="6">
    <source>
        <dbReference type="ARBA" id="ARBA00023014"/>
    </source>
</evidence>
<evidence type="ECO:0000256" key="5">
    <source>
        <dbReference type="ARBA" id="ARBA00023004"/>
    </source>
</evidence>
<dbReference type="GO" id="GO:0046872">
    <property type="term" value="F:metal ion binding"/>
    <property type="evidence" value="ECO:0007669"/>
    <property type="project" value="UniProtKB-KW"/>
</dbReference>
<evidence type="ECO:0000256" key="3">
    <source>
        <dbReference type="ARBA" id="ARBA00022723"/>
    </source>
</evidence>
<keyword evidence="3" id="KW-0479">Metal-binding</keyword>
<dbReference type="PROSITE" id="PS00198">
    <property type="entry name" value="4FE4S_FER_1"/>
    <property type="match status" value="2"/>
</dbReference>
<name>A0A1V5MHE6_UNCT6</name>
<dbReference type="SUPFAM" id="SSF54862">
    <property type="entry name" value="4Fe-4S ferredoxins"/>
    <property type="match status" value="1"/>
</dbReference>
<dbReference type="AlphaFoldDB" id="A0A1V5MHE6"/>
<feature type="transmembrane region" description="Helical" evidence="7">
    <location>
        <begin position="236"/>
        <end position="256"/>
    </location>
</feature>
<dbReference type="EMBL" id="MWAK01000078">
    <property type="protein sequence ID" value="OPZ92664.1"/>
    <property type="molecule type" value="Genomic_DNA"/>
</dbReference>
<dbReference type="InterPro" id="IPR017900">
    <property type="entry name" value="4Fe4S_Fe_S_CS"/>
</dbReference>
<keyword evidence="4" id="KW-0249">Electron transport</keyword>
<accession>A0A1V5MHE6</accession>
<evidence type="ECO:0000313" key="9">
    <source>
        <dbReference type="EMBL" id="OPZ92664.1"/>
    </source>
</evidence>
<evidence type="ECO:0000256" key="1">
    <source>
        <dbReference type="ARBA" id="ARBA00022448"/>
    </source>
</evidence>
<keyword evidence="5" id="KW-0408">Iron</keyword>
<dbReference type="GO" id="GO:0051539">
    <property type="term" value="F:4 iron, 4 sulfur cluster binding"/>
    <property type="evidence" value="ECO:0007669"/>
    <property type="project" value="UniProtKB-KW"/>
</dbReference>
<protein>
    <submittedName>
        <fullName evidence="9">Putative electron transport protein YccM</fullName>
    </submittedName>
</protein>
<dbReference type="Gene3D" id="3.30.70.20">
    <property type="match status" value="1"/>
</dbReference>
<keyword evidence="7" id="KW-0472">Membrane</keyword>
<dbReference type="Pfam" id="PF13237">
    <property type="entry name" value="Fer4_10"/>
    <property type="match status" value="1"/>
</dbReference>
<organism evidence="9">
    <name type="scientific">candidate division TA06 bacterium ADurb.Bin417</name>
    <dbReference type="NCBI Taxonomy" id="1852828"/>
    <lineage>
        <taxon>Bacteria</taxon>
        <taxon>Bacteria division TA06</taxon>
    </lineage>
</organism>
<proteinExistence type="predicted"/>
<keyword evidence="1" id="KW-0813">Transport</keyword>
<evidence type="ECO:0000259" key="8">
    <source>
        <dbReference type="PROSITE" id="PS51379"/>
    </source>
</evidence>
<evidence type="ECO:0000256" key="7">
    <source>
        <dbReference type="SAM" id="Phobius"/>
    </source>
</evidence>
<keyword evidence="2" id="KW-0004">4Fe-4S</keyword>
<dbReference type="InterPro" id="IPR051684">
    <property type="entry name" value="Electron_Trans/Redox"/>
</dbReference>
<feature type="transmembrane region" description="Helical" evidence="7">
    <location>
        <begin position="12"/>
        <end position="29"/>
    </location>
</feature>
<evidence type="ECO:0000256" key="4">
    <source>
        <dbReference type="ARBA" id="ARBA00022982"/>
    </source>
</evidence>
<evidence type="ECO:0000256" key="2">
    <source>
        <dbReference type="ARBA" id="ARBA00022485"/>
    </source>
</evidence>
<comment type="caution">
    <text evidence="9">The sequence shown here is derived from an EMBL/GenBank/DDBJ whole genome shotgun (WGS) entry which is preliminary data.</text>
</comment>